<dbReference type="EMBL" id="JBHTOM010000005">
    <property type="protein sequence ID" value="MFD1549069.1"/>
    <property type="molecule type" value="Genomic_DNA"/>
</dbReference>
<feature type="region of interest" description="Disordered" evidence="1">
    <location>
        <begin position="229"/>
        <end position="250"/>
    </location>
</feature>
<feature type="signal peptide" evidence="2">
    <location>
        <begin position="1"/>
        <end position="21"/>
    </location>
</feature>
<protein>
    <submittedName>
        <fullName evidence="4">DUF5776 domain-containing protein</fullName>
    </submittedName>
</protein>
<evidence type="ECO:0000313" key="5">
    <source>
        <dbReference type="Proteomes" id="UP001597195"/>
    </source>
</evidence>
<dbReference type="Pfam" id="PF19087">
    <property type="entry name" value="DUF5776"/>
    <property type="match status" value="1"/>
</dbReference>
<dbReference type="Proteomes" id="UP001597195">
    <property type="component" value="Unassembled WGS sequence"/>
</dbReference>
<feature type="compositionally biased region" description="Polar residues" evidence="1">
    <location>
        <begin position="26"/>
        <end position="42"/>
    </location>
</feature>
<dbReference type="RefSeq" id="WP_125700676.1">
    <property type="nucleotide sequence ID" value="NZ_JBHTOM010000005.1"/>
</dbReference>
<feature type="domain" description="DUF5776" evidence="3">
    <location>
        <begin position="349"/>
        <end position="416"/>
    </location>
</feature>
<proteinExistence type="predicted"/>
<keyword evidence="5" id="KW-1185">Reference proteome</keyword>
<dbReference type="InterPro" id="IPR044081">
    <property type="entry name" value="DUF5776"/>
</dbReference>
<sequence length="419" mass="45162">MKTKFWVIPFLLFSATLITTVNQPATSVRADTQASSTTNPDNSAGRAMITNNTVVLPPYDLTKVNSLLIGGQKSDLHPVYGIDGASFDGGDMAGGDQLNGASHAADNILINVDTGDVYYGFPSGNSHLDTDIVYIKYDSATMILNGAKTPVKVTLNFRDASNQNQIIQTRTIDAGIGADDPLFGSEIKGLVSKSVPIDGYTARLNSTTSEINKTDNTATINYFYTNDKATSTPSTPTNTTSTPTTTSSSASDAIITSAAGDKVSATTKPVAAKHSAIYGVKKIGFYNNPTFSKATRLHWYTKQTRPNRPQFVVTGYARSKAGTLRYHVRAANGKTGYVTANSQYVVNTYYKSQPKTIRVIGKHGINAYNKVTLNGKVVRHYKRGTTLTIKKIQKHNLTSRLVLSNGTYITGNKTLVIAK</sequence>
<name>A0ABW4H2S0_9LACO</name>
<feature type="region of interest" description="Disordered" evidence="1">
    <location>
        <begin position="26"/>
        <end position="46"/>
    </location>
</feature>
<feature type="chain" id="PRO_5045143504" evidence="2">
    <location>
        <begin position="22"/>
        <end position="419"/>
    </location>
</feature>
<evidence type="ECO:0000313" key="4">
    <source>
        <dbReference type="EMBL" id="MFD1549069.1"/>
    </source>
</evidence>
<gene>
    <name evidence="4" type="ORF">ACFQ5T_05130</name>
</gene>
<evidence type="ECO:0000256" key="1">
    <source>
        <dbReference type="SAM" id="MobiDB-lite"/>
    </source>
</evidence>
<comment type="caution">
    <text evidence="4">The sequence shown here is derived from an EMBL/GenBank/DDBJ whole genome shotgun (WGS) entry which is preliminary data.</text>
</comment>
<keyword evidence="2" id="KW-0732">Signal</keyword>
<evidence type="ECO:0000256" key="2">
    <source>
        <dbReference type="SAM" id="SignalP"/>
    </source>
</evidence>
<organism evidence="4 5">
    <name type="scientific">Levilactobacillus fuyuanensis</name>
    <dbReference type="NCBI Taxonomy" id="2486022"/>
    <lineage>
        <taxon>Bacteria</taxon>
        <taxon>Bacillati</taxon>
        <taxon>Bacillota</taxon>
        <taxon>Bacilli</taxon>
        <taxon>Lactobacillales</taxon>
        <taxon>Lactobacillaceae</taxon>
        <taxon>Levilactobacillus</taxon>
    </lineage>
</organism>
<evidence type="ECO:0000259" key="3">
    <source>
        <dbReference type="Pfam" id="PF19087"/>
    </source>
</evidence>
<reference evidence="5" key="1">
    <citation type="journal article" date="2019" name="Int. J. Syst. Evol. Microbiol.">
        <title>The Global Catalogue of Microorganisms (GCM) 10K type strain sequencing project: providing services to taxonomists for standard genome sequencing and annotation.</title>
        <authorList>
            <consortium name="The Broad Institute Genomics Platform"/>
            <consortium name="The Broad Institute Genome Sequencing Center for Infectious Disease"/>
            <person name="Wu L."/>
            <person name="Ma J."/>
        </authorList>
    </citation>
    <scope>NUCLEOTIDE SEQUENCE [LARGE SCALE GENOMIC DNA]</scope>
    <source>
        <strain evidence="5">CCM 8906</strain>
    </source>
</reference>
<accession>A0ABW4H2S0</accession>